<dbReference type="EMBL" id="JAVHJO010000006">
    <property type="protein sequence ID" value="KAK6539227.1"/>
    <property type="molecule type" value="Genomic_DNA"/>
</dbReference>
<accession>A0AAV9XDY8</accession>
<protein>
    <submittedName>
        <fullName evidence="2">Uncharacterized protein</fullName>
    </submittedName>
</protein>
<feature type="compositionally biased region" description="Low complexity" evidence="1">
    <location>
        <begin position="50"/>
        <end position="59"/>
    </location>
</feature>
<name>A0AAV9XDY8_9PEZI</name>
<evidence type="ECO:0000313" key="2">
    <source>
        <dbReference type="EMBL" id="KAK6539227.1"/>
    </source>
</evidence>
<comment type="caution">
    <text evidence="2">The sequence shown here is derived from an EMBL/GenBank/DDBJ whole genome shotgun (WGS) entry which is preliminary data.</text>
</comment>
<reference evidence="2 3" key="1">
    <citation type="submission" date="2019-10" db="EMBL/GenBank/DDBJ databases">
        <authorList>
            <person name="Palmer J.M."/>
        </authorList>
    </citation>
    <scope>NUCLEOTIDE SEQUENCE [LARGE SCALE GENOMIC DNA]</scope>
    <source>
        <strain evidence="2 3">TWF694</strain>
    </source>
</reference>
<sequence length="83" mass="9611">MKGPLALLGISIASLYTSQKIYKQQQEQQRSKSNLASSPTLSEKQPQEPQPSQQSQEQQHPWWNPPVRHEAKYAELMNVPWIR</sequence>
<proteinExistence type="predicted"/>
<gene>
    <name evidence="2" type="ORF">TWF694_009468</name>
</gene>
<organism evidence="2 3">
    <name type="scientific">Orbilia ellipsospora</name>
    <dbReference type="NCBI Taxonomy" id="2528407"/>
    <lineage>
        <taxon>Eukaryota</taxon>
        <taxon>Fungi</taxon>
        <taxon>Dikarya</taxon>
        <taxon>Ascomycota</taxon>
        <taxon>Pezizomycotina</taxon>
        <taxon>Orbiliomycetes</taxon>
        <taxon>Orbiliales</taxon>
        <taxon>Orbiliaceae</taxon>
        <taxon>Orbilia</taxon>
    </lineage>
</organism>
<dbReference type="Proteomes" id="UP001365542">
    <property type="component" value="Unassembled WGS sequence"/>
</dbReference>
<evidence type="ECO:0000313" key="3">
    <source>
        <dbReference type="Proteomes" id="UP001365542"/>
    </source>
</evidence>
<evidence type="ECO:0000256" key="1">
    <source>
        <dbReference type="SAM" id="MobiDB-lite"/>
    </source>
</evidence>
<dbReference type="AlphaFoldDB" id="A0AAV9XDY8"/>
<feature type="compositionally biased region" description="Low complexity" evidence="1">
    <location>
        <begin position="22"/>
        <end position="33"/>
    </location>
</feature>
<feature type="region of interest" description="Disordered" evidence="1">
    <location>
        <begin position="22"/>
        <end position="66"/>
    </location>
</feature>
<keyword evidence="3" id="KW-1185">Reference proteome</keyword>